<name>A0A1D2VS86_9ASCO</name>
<evidence type="ECO:0000313" key="8">
    <source>
        <dbReference type="Proteomes" id="UP000095038"/>
    </source>
</evidence>
<gene>
    <name evidence="7" type="ORF">ASCRUDRAFT_6273</name>
</gene>
<dbReference type="GO" id="GO:0016020">
    <property type="term" value="C:membrane"/>
    <property type="evidence" value="ECO:0007669"/>
    <property type="project" value="UniProtKB-SubCell"/>
</dbReference>
<dbReference type="InParanoid" id="A0A1D2VS86"/>
<dbReference type="GO" id="GO:0071555">
    <property type="term" value="P:cell wall organization"/>
    <property type="evidence" value="ECO:0007669"/>
    <property type="project" value="UniProtKB-KW"/>
</dbReference>
<dbReference type="Pfam" id="PF12141">
    <property type="entry name" value="BMT"/>
    <property type="match status" value="3"/>
</dbReference>
<organism evidence="7 8">
    <name type="scientific">Ascoidea rubescens DSM 1968</name>
    <dbReference type="NCBI Taxonomy" id="1344418"/>
    <lineage>
        <taxon>Eukaryota</taxon>
        <taxon>Fungi</taxon>
        <taxon>Dikarya</taxon>
        <taxon>Ascomycota</taxon>
        <taxon>Saccharomycotina</taxon>
        <taxon>Saccharomycetes</taxon>
        <taxon>Ascoideaceae</taxon>
        <taxon>Ascoidea</taxon>
    </lineage>
</organism>
<protein>
    <submittedName>
        <fullName evidence="7">Glycosyltransferase family 91 protein</fullName>
    </submittedName>
</protein>
<dbReference type="InterPro" id="IPR021988">
    <property type="entry name" value="BMT1"/>
</dbReference>
<dbReference type="EMBL" id="KV454475">
    <property type="protein sequence ID" value="ODV64459.1"/>
    <property type="molecule type" value="Genomic_DNA"/>
</dbReference>
<keyword evidence="4" id="KW-0735">Signal-anchor</keyword>
<feature type="transmembrane region" description="Helical" evidence="6">
    <location>
        <begin position="50"/>
        <end position="70"/>
    </location>
</feature>
<evidence type="ECO:0000313" key="7">
    <source>
        <dbReference type="EMBL" id="ODV64459.1"/>
    </source>
</evidence>
<sequence>MSKVLSGLLEIISGLLALDIASEILGDHIDHYTDHRLMSLNFPKFRLPKYRYLSICIALVIPLTIILHFYPANDKRIQISKIISSYNFFDGTSYYSDNNTPGFSPISDSAINALYNSSQIISYYKPYSALEENVNFKEIFKLHEDIEVSYPKLTIFPKYLKFYRDYLMDNYKKIADTFNDKPLTSEEEILEQNWYEYGGGSIYLKSIGYNFMVTRVIYSKVHAKNDPFMSYLGFLLLDKNFNHIEKSINFKYGPNTDNNKMINFPTLGIVPDTYFKKSNNRKDRYYGPEDPRILIKTNHYQFYHKEKFVKSVIYEEPIVIFNMMTDKAFKYKRLMHAYLPFQDKKVIFRIKNETPRIKEKNWEPFFNDDFKNIIKIQVDDINIIKEFENNKNQNQTTFDFDFDYKYTNGYIHFIYSIDSLSVLKCSLDDGICEYEYKIPQRPESIEERNMKDNKKASDFDIGNMRGGTPLLKLPDKFYASIERIKETKNDIKTTLQNYNVWVGFPRSHLNKCGCGAVTYRPSMMAITSLKGSSNYQIELISSSIDFNLDVLNWDGPGKLSCDAHQSVLIPNSIAYWDIKEIVENGYYGGNDYKDYMSIILSEADINNIVIHVRGLLNYLLEMEFFQKLLKLNRRLIVVIFILIFINVFLSSLFTSYFNDNRNSIHVTIDDDKPFLSINNDYKVHQYSPISPFLKNQLKYNPYELTIYTRPSFNFEWKFDYYLEKYTKFGRDVEIENCNTYLFKDSIQVSNDPKLILSNSHLKLFREQILLTDYSLILNDSFTRKNIPIPEDEQTLINNHWYQFAGSSVWLNQQNLYFMASRVVFTPTDRGGPTESFLALNLYDKNWKEISELKYFKYGPFTDQVYYVNAPSIFDSILFYFNMDVLKKKSGYYRFFGPEDPRVILKKTRYQFYYQDKLVKEVIYEEPMIIFNLLTDKEHGNRRLIHVFLPFQDKLIVLRKVDARLKRTEKNWSPFFKTGEINTIRVDIESPDAKISTTTKRHKNFKFSNGLVYFVYSIEPFKIIKCNLDNGKCRSVFDGKYDSKRKTLEKSFMRGGTNLIELPKKFISKVNEMIYNEENNLGDRNAALMRNYNLNLDLEIFKNYNIWIGFPRSNIKKCGCGFKTYRPSLQIMVSSKNKKKAEVFEINSISSSIDFDINILNWNTNQSSLSCDGLMNAFIPNSIAFWDIDEDNNEMDYMGMTLSEADYNTMVIHIKGLLRYILKLDFFQKKKDKESIDGKHEDITNPVRYLRNTKSLVDDFFLVQCALKSSYKYCVNYARNHSSNFNYTMFSNVTI</sequence>
<dbReference type="Proteomes" id="UP000095038">
    <property type="component" value="Unassembled WGS sequence"/>
</dbReference>
<keyword evidence="5" id="KW-0961">Cell wall biogenesis/degradation</keyword>
<feature type="transmembrane region" description="Helical" evidence="6">
    <location>
        <begin position="635"/>
        <end position="657"/>
    </location>
</feature>
<keyword evidence="6" id="KW-1133">Transmembrane helix</keyword>
<evidence type="ECO:0000256" key="3">
    <source>
        <dbReference type="ARBA" id="ARBA00022676"/>
    </source>
</evidence>
<evidence type="ECO:0000256" key="1">
    <source>
        <dbReference type="ARBA" id="ARBA00004606"/>
    </source>
</evidence>
<keyword evidence="8" id="KW-1185">Reference proteome</keyword>
<accession>A0A1D2VS86</accession>
<comment type="similarity">
    <text evidence="2">Belongs to the BMT family.</text>
</comment>
<dbReference type="OrthoDB" id="3631276at2759"/>
<evidence type="ECO:0000256" key="5">
    <source>
        <dbReference type="ARBA" id="ARBA00023316"/>
    </source>
</evidence>
<reference evidence="8" key="1">
    <citation type="submission" date="2016-05" db="EMBL/GenBank/DDBJ databases">
        <title>Comparative genomics of biotechnologically important yeasts.</title>
        <authorList>
            <consortium name="DOE Joint Genome Institute"/>
            <person name="Riley R."/>
            <person name="Haridas S."/>
            <person name="Wolfe K.H."/>
            <person name="Lopes M.R."/>
            <person name="Hittinger C.T."/>
            <person name="Goker M."/>
            <person name="Salamov A."/>
            <person name="Wisecaver J."/>
            <person name="Long T.M."/>
            <person name="Aerts A.L."/>
            <person name="Barry K."/>
            <person name="Choi C."/>
            <person name="Clum A."/>
            <person name="Coughlan A.Y."/>
            <person name="Deshpande S."/>
            <person name="Douglass A.P."/>
            <person name="Hanson S.J."/>
            <person name="Klenk H.-P."/>
            <person name="Labutti K."/>
            <person name="Lapidus A."/>
            <person name="Lindquist E."/>
            <person name="Lipzen A."/>
            <person name="Meier-Kolthoff J.P."/>
            <person name="Ohm R.A."/>
            <person name="Otillar R.P."/>
            <person name="Pangilinan J."/>
            <person name="Peng Y."/>
            <person name="Rokas A."/>
            <person name="Rosa C.A."/>
            <person name="Scheuner C."/>
            <person name="Sibirny A.A."/>
            <person name="Slot J.C."/>
            <person name="Stielow J.B."/>
            <person name="Sun H."/>
            <person name="Kurtzman C.P."/>
            <person name="Blackwell M."/>
            <person name="Grigoriev I.V."/>
            <person name="Jeffries T.W."/>
        </authorList>
    </citation>
    <scope>NUCLEOTIDE SEQUENCE [LARGE SCALE GENOMIC DNA]</scope>
    <source>
        <strain evidence="8">DSM 1968</strain>
    </source>
</reference>
<keyword evidence="6" id="KW-0472">Membrane</keyword>
<proteinExistence type="inferred from homology"/>
<evidence type="ECO:0000256" key="2">
    <source>
        <dbReference type="ARBA" id="ARBA00009486"/>
    </source>
</evidence>
<comment type="subcellular location">
    <subcellularLocation>
        <location evidence="1">Membrane</location>
        <topology evidence="1">Single-pass type II membrane protein</topology>
    </subcellularLocation>
</comment>
<keyword evidence="3" id="KW-0328">Glycosyltransferase</keyword>
<keyword evidence="7" id="KW-0808">Transferase</keyword>
<evidence type="ECO:0000256" key="4">
    <source>
        <dbReference type="ARBA" id="ARBA00022968"/>
    </source>
</evidence>
<evidence type="ECO:0000256" key="6">
    <source>
        <dbReference type="SAM" id="Phobius"/>
    </source>
</evidence>
<dbReference type="GO" id="GO:0000030">
    <property type="term" value="F:mannosyltransferase activity"/>
    <property type="evidence" value="ECO:0007669"/>
    <property type="project" value="InterPro"/>
</dbReference>
<dbReference type="RefSeq" id="XP_020050766.1">
    <property type="nucleotide sequence ID" value="XM_020191306.1"/>
</dbReference>
<dbReference type="GeneID" id="30964942"/>
<keyword evidence="6" id="KW-0812">Transmembrane</keyword>